<dbReference type="Proteomes" id="UP000234881">
    <property type="component" value="Unassembled WGS sequence"/>
</dbReference>
<dbReference type="RefSeq" id="WP_101532183.1">
    <property type="nucleotide sequence ID" value="NZ_PKUQ01000001.1"/>
</dbReference>
<gene>
    <name evidence="1" type="ORF">C0081_02395</name>
</gene>
<sequence length="179" mass="20011">MTGTLIFPLPSAQALVMDGRKRPTIPLRSMAQLMSRRFILANITDQPISLAQFNCLMAQHAPQAIKQACLMHRAAETIYDPLHGFLSEDGAVLHDAPETSHPQHLHLLPDNWHMAMDKVQTWAEATTNSLLNQLSIHGSPNLPTLPLKRKIKPLPPEDAAWQWAEAMEHLTQRPMAQAV</sequence>
<evidence type="ECO:0000313" key="2">
    <source>
        <dbReference type="Proteomes" id="UP000234881"/>
    </source>
</evidence>
<dbReference type="AlphaFoldDB" id="A0A2N5XX60"/>
<protein>
    <submittedName>
        <fullName evidence="1">Uncharacterized protein</fullName>
    </submittedName>
</protein>
<organism evidence="1 2">
    <name type="scientific">Cohaesibacter celericrescens</name>
    <dbReference type="NCBI Taxonomy" id="2067669"/>
    <lineage>
        <taxon>Bacteria</taxon>
        <taxon>Pseudomonadati</taxon>
        <taxon>Pseudomonadota</taxon>
        <taxon>Alphaproteobacteria</taxon>
        <taxon>Hyphomicrobiales</taxon>
        <taxon>Cohaesibacteraceae</taxon>
    </lineage>
</organism>
<proteinExistence type="predicted"/>
<reference evidence="1 2" key="1">
    <citation type="submission" date="2018-01" db="EMBL/GenBank/DDBJ databases">
        <title>The draft genome sequence of Cohaesibacter sp. H1304.</title>
        <authorList>
            <person name="Wang N.-N."/>
            <person name="Du Z.-J."/>
        </authorList>
    </citation>
    <scope>NUCLEOTIDE SEQUENCE [LARGE SCALE GENOMIC DNA]</scope>
    <source>
        <strain evidence="1 2">H1304</strain>
    </source>
</reference>
<dbReference type="EMBL" id="PKUQ01000001">
    <property type="protein sequence ID" value="PLW79101.1"/>
    <property type="molecule type" value="Genomic_DNA"/>
</dbReference>
<accession>A0A2N5XX60</accession>
<evidence type="ECO:0000313" key="1">
    <source>
        <dbReference type="EMBL" id="PLW79101.1"/>
    </source>
</evidence>
<name>A0A2N5XX60_9HYPH</name>
<keyword evidence="2" id="KW-1185">Reference proteome</keyword>
<comment type="caution">
    <text evidence="1">The sequence shown here is derived from an EMBL/GenBank/DDBJ whole genome shotgun (WGS) entry which is preliminary data.</text>
</comment>